<sequence>MIVTLIVICEVSFWVLLAAGLTARYLFKLRRTSVALLLCEPLLELVLLIATSVDLRNGAEPGWQHGLAAVYIGFTVAYGHYTISRLDGWAAYRFAGAPRPPKPPKYGMPRARHEGGLWLRTLLAGAVACGLLQLAILYVGSAEDAADALRLWQLFALRTIGIHGVIAVTYLLWPKKAPAKASSRPR</sequence>
<keyword evidence="1" id="KW-0472">Membrane</keyword>
<dbReference type="AlphaFoldDB" id="A0AB39P7P8"/>
<organism evidence="2">
    <name type="scientific">Streptomyces sp. R21</name>
    <dbReference type="NCBI Taxonomy" id="3238627"/>
    <lineage>
        <taxon>Bacteria</taxon>
        <taxon>Bacillati</taxon>
        <taxon>Actinomycetota</taxon>
        <taxon>Actinomycetes</taxon>
        <taxon>Kitasatosporales</taxon>
        <taxon>Streptomycetaceae</taxon>
        <taxon>Streptomyces</taxon>
    </lineage>
</organism>
<dbReference type="RefSeq" id="WP_369233137.1">
    <property type="nucleotide sequence ID" value="NZ_CP163435.1"/>
</dbReference>
<evidence type="ECO:0000256" key="1">
    <source>
        <dbReference type="SAM" id="Phobius"/>
    </source>
</evidence>
<gene>
    <name evidence="2" type="ORF">AB5J56_14560</name>
</gene>
<evidence type="ECO:0008006" key="3">
    <source>
        <dbReference type="Google" id="ProtNLM"/>
    </source>
</evidence>
<feature type="transmembrane region" description="Helical" evidence="1">
    <location>
        <begin position="117"/>
        <end position="139"/>
    </location>
</feature>
<keyword evidence="1" id="KW-1133">Transmembrane helix</keyword>
<feature type="transmembrane region" description="Helical" evidence="1">
    <location>
        <begin position="6"/>
        <end position="27"/>
    </location>
</feature>
<evidence type="ECO:0000313" key="2">
    <source>
        <dbReference type="EMBL" id="XDQ25836.1"/>
    </source>
</evidence>
<proteinExistence type="predicted"/>
<reference evidence="2" key="1">
    <citation type="submission" date="2024-07" db="EMBL/GenBank/DDBJ databases">
        <authorList>
            <person name="Yu S.T."/>
        </authorList>
    </citation>
    <scope>NUCLEOTIDE SEQUENCE</scope>
    <source>
        <strain evidence="2">R21</strain>
    </source>
</reference>
<feature type="transmembrane region" description="Helical" evidence="1">
    <location>
        <begin position="151"/>
        <end position="173"/>
    </location>
</feature>
<feature type="transmembrane region" description="Helical" evidence="1">
    <location>
        <begin position="34"/>
        <end position="53"/>
    </location>
</feature>
<feature type="transmembrane region" description="Helical" evidence="1">
    <location>
        <begin position="65"/>
        <end position="83"/>
    </location>
</feature>
<keyword evidence="1" id="KW-0812">Transmembrane</keyword>
<protein>
    <recommendedName>
        <fullName evidence="3">Integral membrane protein</fullName>
    </recommendedName>
</protein>
<name>A0AB39P7P8_9ACTN</name>
<dbReference type="EMBL" id="CP163435">
    <property type="protein sequence ID" value="XDQ25836.1"/>
    <property type="molecule type" value="Genomic_DNA"/>
</dbReference>
<accession>A0AB39P7P8</accession>